<dbReference type="GeneID" id="130461851"/>
<dbReference type="Proteomes" id="UP000813463">
    <property type="component" value="Chromosome 5"/>
</dbReference>
<accession>A0ABM3QRS2</accession>
<protein>
    <submittedName>
        <fullName evidence="3">Uncharacterized protein</fullName>
    </submittedName>
</protein>
<feature type="compositionally biased region" description="Polar residues" evidence="1">
    <location>
        <begin position="1"/>
        <end position="11"/>
    </location>
</feature>
<proteinExistence type="predicted"/>
<sequence length="204" mass="22992">MIETQSAQLASTIKEHQVHTSFPPQGQPPKQMYAVMTRSGKILDDGAKLVDAPWSRGEESKGIESTDYVVVEEESHVDDARDGVKPTEDTLLPLPTPTLPYPQKFVGKKLDDQFSKFLDNISKLYVSLSFTEALKQMPHYSRFMREILFGKRTCGPKETVHLTENCSALILCPFSPNLKDPWSFSIPCSTQKLKIMLFVIWGQA</sequence>
<name>A0ABM3QRS2_SPIOL</name>
<keyword evidence="2" id="KW-1185">Reference proteome</keyword>
<reference evidence="3" key="2">
    <citation type="submission" date="2025-08" db="UniProtKB">
        <authorList>
            <consortium name="RefSeq"/>
        </authorList>
    </citation>
    <scope>IDENTIFICATION</scope>
    <source>
        <tissue evidence="3">Leaf</tissue>
    </source>
</reference>
<feature type="region of interest" description="Disordered" evidence="1">
    <location>
        <begin position="1"/>
        <end position="30"/>
    </location>
</feature>
<dbReference type="RefSeq" id="XP_056686067.1">
    <property type="nucleotide sequence ID" value="XM_056830089.1"/>
</dbReference>
<gene>
    <name evidence="3" type="primary">LOC130461851</name>
</gene>
<organism evidence="2 3">
    <name type="scientific">Spinacia oleracea</name>
    <name type="common">Spinach</name>
    <dbReference type="NCBI Taxonomy" id="3562"/>
    <lineage>
        <taxon>Eukaryota</taxon>
        <taxon>Viridiplantae</taxon>
        <taxon>Streptophyta</taxon>
        <taxon>Embryophyta</taxon>
        <taxon>Tracheophyta</taxon>
        <taxon>Spermatophyta</taxon>
        <taxon>Magnoliopsida</taxon>
        <taxon>eudicotyledons</taxon>
        <taxon>Gunneridae</taxon>
        <taxon>Pentapetalae</taxon>
        <taxon>Caryophyllales</taxon>
        <taxon>Chenopodiaceae</taxon>
        <taxon>Chenopodioideae</taxon>
        <taxon>Anserineae</taxon>
        <taxon>Spinacia</taxon>
    </lineage>
</organism>
<reference evidence="2" key="1">
    <citation type="journal article" date="2021" name="Nat. Commun.">
        <title>Genomic analyses provide insights into spinach domestication and the genetic basis of agronomic traits.</title>
        <authorList>
            <person name="Cai X."/>
            <person name="Sun X."/>
            <person name="Xu C."/>
            <person name="Sun H."/>
            <person name="Wang X."/>
            <person name="Ge C."/>
            <person name="Zhang Z."/>
            <person name="Wang Q."/>
            <person name="Fei Z."/>
            <person name="Jiao C."/>
            <person name="Wang Q."/>
        </authorList>
    </citation>
    <scope>NUCLEOTIDE SEQUENCE [LARGE SCALE GENOMIC DNA]</scope>
    <source>
        <strain evidence="2">cv. Varoflay</strain>
    </source>
</reference>
<evidence type="ECO:0000313" key="3">
    <source>
        <dbReference type="RefSeq" id="XP_056686067.1"/>
    </source>
</evidence>
<evidence type="ECO:0000256" key="1">
    <source>
        <dbReference type="SAM" id="MobiDB-lite"/>
    </source>
</evidence>
<evidence type="ECO:0000313" key="2">
    <source>
        <dbReference type="Proteomes" id="UP000813463"/>
    </source>
</evidence>